<feature type="compositionally biased region" description="Basic residues" evidence="2">
    <location>
        <begin position="36"/>
        <end position="56"/>
    </location>
</feature>
<sequence length="376" mass="42549">MSDSEITCGERRACLKDVVSDTPTPEKASLRSKQLSQKRRKASRNSKRSSPTKKKSVAVVETPQSPTQQLLACASRLEQIFNAHKIEDCARAEIRELFLQTYSIRDRQIAFWKNSATKAKDEALEHPKALKQVAQEATEVKKSFSEVLKRGAPTTGVPKSAGRFVLVYAKIEALEDSVKLKKLLEKNVSLEREGIKLVRSRPINKGLAITPANKESAENLTAALTKSEALQGKIVVKSPVKKNSRIVVHDLDKSDCRSREKKKKFLSLLAKDNHLPEGKMQVRFRLKGRGSKEHWVIEVDPIIKELGDQRRILAGFSTYRFKDYLEPIQCFKCYKYGHLQAKCIESEQCCSTCPEKHSYKTCKQDTESCRNCLEPN</sequence>
<evidence type="ECO:0000259" key="3">
    <source>
        <dbReference type="PROSITE" id="PS50158"/>
    </source>
</evidence>
<feature type="region of interest" description="Disordered" evidence="2">
    <location>
        <begin position="19"/>
        <end position="62"/>
    </location>
</feature>
<evidence type="ECO:0000313" key="5">
    <source>
        <dbReference type="Proteomes" id="UP001054837"/>
    </source>
</evidence>
<gene>
    <name evidence="4" type="primary">AVEN_151098_1</name>
    <name evidence="4" type="ORF">CDAR_427381</name>
</gene>
<evidence type="ECO:0000313" key="4">
    <source>
        <dbReference type="EMBL" id="GIX97336.1"/>
    </source>
</evidence>
<evidence type="ECO:0000256" key="2">
    <source>
        <dbReference type="SAM" id="MobiDB-lite"/>
    </source>
</evidence>
<keyword evidence="5" id="KW-1185">Reference proteome</keyword>
<dbReference type="EMBL" id="BPLQ01003027">
    <property type="protein sequence ID" value="GIX97336.1"/>
    <property type="molecule type" value="Genomic_DNA"/>
</dbReference>
<protein>
    <recommendedName>
        <fullName evidence="3">CCHC-type domain-containing protein</fullName>
    </recommendedName>
</protein>
<organism evidence="4 5">
    <name type="scientific">Caerostris darwini</name>
    <dbReference type="NCBI Taxonomy" id="1538125"/>
    <lineage>
        <taxon>Eukaryota</taxon>
        <taxon>Metazoa</taxon>
        <taxon>Ecdysozoa</taxon>
        <taxon>Arthropoda</taxon>
        <taxon>Chelicerata</taxon>
        <taxon>Arachnida</taxon>
        <taxon>Araneae</taxon>
        <taxon>Araneomorphae</taxon>
        <taxon>Entelegynae</taxon>
        <taxon>Araneoidea</taxon>
        <taxon>Araneidae</taxon>
        <taxon>Caerostris</taxon>
    </lineage>
</organism>
<comment type="caution">
    <text evidence="4">The sequence shown here is derived from an EMBL/GenBank/DDBJ whole genome shotgun (WGS) entry which is preliminary data.</text>
</comment>
<dbReference type="InterPro" id="IPR001878">
    <property type="entry name" value="Znf_CCHC"/>
</dbReference>
<dbReference type="GO" id="GO:0008270">
    <property type="term" value="F:zinc ion binding"/>
    <property type="evidence" value="ECO:0007669"/>
    <property type="project" value="UniProtKB-KW"/>
</dbReference>
<dbReference type="PROSITE" id="PS50158">
    <property type="entry name" value="ZF_CCHC"/>
    <property type="match status" value="1"/>
</dbReference>
<evidence type="ECO:0000256" key="1">
    <source>
        <dbReference type="PROSITE-ProRule" id="PRU00047"/>
    </source>
</evidence>
<keyword evidence="1" id="KW-0479">Metal-binding</keyword>
<accession>A0AAV4PJU3</accession>
<dbReference type="GO" id="GO:0003676">
    <property type="term" value="F:nucleic acid binding"/>
    <property type="evidence" value="ECO:0007669"/>
    <property type="project" value="InterPro"/>
</dbReference>
<keyword evidence="1" id="KW-0862">Zinc</keyword>
<proteinExistence type="predicted"/>
<keyword evidence="1" id="KW-0863">Zinc-finger</keyword>
<feature type="domain" description="CCHC-type" evidence="3">
    <location>
        <begin position="330"/>
        <end position="343"/>
    </location>
</feature>
<name>A0AAV4PJU3_9ARAC</name>
<dbReference type="AlphaFoldDB" id="A0AAV4PJU3"/>
<reference evidence="4 5" key="1">
    <citation type="submission" date="2021-06" db="EMBL/GenBank/DDBJ databases">
        <title>Caerostris darwini draft genome.</title>
        <authorList>
            <person name="Kono N."/>
            <person name="Arakawa K."/>
        </authorList>
    </citation>
    <scope>NUCLEOTIDE SEQUENCE [LARGE SCALE GENOMIC DNA]</scope>
</reference>
<dbReference type="Proteomes" id="UP001054837">
    <property type="component" value="Unassembled WGS sequence"/>
</dbReference>